<comment type="similarity">
    <text evidence="1">Belongs to the cornifelin family.</text>
</comment>
<dbReference type="EMBL" id="CAJNOQ010008141">
    <property type="protein sequence ID" value="CAF1189340.1"/>
    <property type="molecule type" value="Genomic_DNA"/>
</dbReference>
<dbReference type="Pfam" id="PF04749">
    <property type="entry name" value="PLAC8"/>
    <property type="match status" value="1"/>
</dbReference>
<feature type="transmembrane region" description="Helical" evidence="2">
    <location>
        <begin position="53"/>
        <end position="73"/>
    </location>
</feature>
<accession>A0A814VI75</accession>
<dbReference type="InterPro" id="IPR006461">
    <property type="entry name" value="PLAC_motif_containing"/>
</dbReference>
<comment type="caution">
    <text evidence="3">The sequence shown here is derived from an EMBL/GenBank/DDBJ whole genome shotgun (WGS) entry which is preliminary data.</text>
</comment>
<evidence type="ECO:0000313" key="5">
    <source>
        <dbReference type="EMBL" id="CAF3953596.1"/>
    </source>
</evidence>
<dbReference type="Proteomes" id="UP000677228">
    <property type="component" value="Unassembled WGS sequence"/>
</dbReference>
<protein>
    <recommendedName>
        <fullName evidence="8">PLAC8 family protein</fullName>
    </recommendedName>
</protein>
<dbReference type="OrthoDB" id="1045822at2759"/>
<keyword evidence="7" id="KW-1185">Reference proteome</keyword>
<gene>
    <name evidence="3" type="ORF">GPM918_LOCUS23121</name>
    <name evidence="4" type="ORF">OVA965_LOCUS29212</name>
    <name evidence="5" type="ORF">SRO942_LOCUS23120</name>
    <name evidence="6" type="ORF">TMI583_LOCUS29980</name>
</gene>
<keyword evidence="2" id="KW-1133">Transmembrane helix</keyword>
<evidence type="ECO:0000313" key="3">
    <source>
        <dbReference type="EMBL" id="CAF1189340.1"/>
    </source>
</evidence>
<keyword evidence="2" id="KW-0472">Membrane</keyword>
<dbReference type="PANTHER" id="PTHR15907">
    <property type="entry name" value="DUF614 FAMILY PROTEIN-RELATED"/>
    <property type="match status" value="1"/>
</dbReference>
<dbReference type="EMBL" id="CAJOBC010008142">
    <property type="protein sequence ID" value="CAF3953596.1"/>
    <property type="molecule type" value="Genomic_DNA"/>
</dbReference>
<evidence type="ECO:0000313" key="7">
    <source>
        <dbReference type="Proteomes" id="UP000663829"/>
    </source>
</evidence>
<proteinExistence type="inferred from homology"/>
<sequence length="152" mass="17303">MMYSANPQEEWRESMCGCCSDCRICCYGCWCTECLYGENAEKIDGSDCAGQCAIYWLLNYLGSMVLFPFGFIVHMKKRRQLRETYNLTESCGNDCLATCCCPSCSICQEARELKSRAADASRYVTNSQPMMIQPMPVMQEKPFSYGNDITRI</sequence>
<evidence type="ECO:0000256" key="2">
    <source>
        <dbReference type="SAM" id="Phobius"/>
    </source>
</evidence>
<evidence type="ECO:0000256" key="1">
    <source>
        <dbReference type="ARBA" id="ARBA00009024"/>
    </source>
</evidence>
<dbReference type="Proteomes" id="UP000681722">
    <property type="component" value="Unassembled WGS sequence"/>
</dbReference>
<dbReference type="Proteomes" id="UP000682733">
    <property type="component" value="Unassembled WGS sequence"/>
</dbReference>
<dbReference type="NCBIfam" id="TIGR01571">
    <property type="entry name" value="A_thal_Cys_rich"/>
    <property type="match status" value="1"/>
</dbReference>
<evidence type="ECO:0008006" key="8">
    <source>
        <dbReference type="Google" id="ProtNLM"/>
    </source>
</evidence>
<dbReference type="Proteomes" id="UP000663829">
    <property type="component" value="Unassembled WGS sequence"/>
</dbReference>
<keyword evidence="2" id="KW-0812">Transmembrane</keyword>
<dbReference type="EMBL" id="CAJNOK010020414">
    <property type="protein sequence ID" value="CAF1316007.1"/>
    <property type="molecule type" value="Genomic_DNA"/>
</dbReference>
<name>A0A814VI75_9BILA</name>
<dbReference type="AlphaFoldDB" id="A0A814VI75"/>
<evidence type="ECO:0000313" key="4">
    <source>
        <dbReference type="EMBL" id="CAF1316007.1"/>
    </source>
</evidence>
<dbReference type="EMBL" id="CAJOBA010042013">
    <property type="protein sequence ID" value="CAF4125011.1"/>
    <property type="molecule type" value="Genomic_DNA"/>
</dbReference>
<evidence type="ECO:0000313" key="6">
    <source>
        <dbReference type="EMBL" id="CAF4125011.1"/>
    </source>
</evidence>
<reference evidence="3" key="1">
    <citation type="submission" date="2021-02" db="EMBL/GenBank/DDBJ databases">
        <authorList>
            <person name="Nowell W R."/>
        </authorList>
    </citation>
    <scope>NUCLEOTIDE SEQUENCE</scope>
</reference>
<organism evidence="3 7">
    <name type="scientific">Didymodactylos carnosus</name>
    <dbReference type="NCBI Taxonomy" id="1234261"/>
    <lineage>
        <taxon>Eukaryota</taxon>
        <taxon>Metazoa</taxon>
        <taxon>Spiralia</taxon>
        <taxon>Gnathifera</taxon>
        <taxon>Rotifera</taxon>
        <taxon>Eurotatoria</taxon>
        <taxon>Bdelloidea</taxon>
        <taxon>Philodinida</taxon>
        <taxon>Philodinidae</taxon>
        <taxon>Didymodactylos</taxon>
    </lineage>
</organism>